<sequence>MVLAGVTLALAACGDGDGAAPSATATATTVTVTAAPSASAGAATNAPESGPTRAAESPPTALPGGPGAASRVLTQSGKTTCNVRAELVECQSTEFGKTYRAETGEPATGFVYRGSEIRWYYGNMAVTAPATTMRYGSTYTAYGWTIRADAEKTVFTRDGHGVSVDVANTTSF</sequence>
<feature type="region of interest" description="Disordered" evidence="1">
    <location>
        <begin position="35"/>
        <end position="72"/>
    </location>
</feature>
<dbReference type="KEGG" id="tpr:Tpau_4189"/>
<proteinExistence type="predicted"/>
<accession>D5UP49</accession>
<dbReference type="AlphaFoldDB" id="D5UP49"/>
<keyword evidence="3" id="KW-1185">Reference proteome</keyword>
<dbReference type="EMBL" id="CP001966">
    <property type="protein sequence ID" value="ADG80758.1"/>
    <property type="molecule type" value="Genomic_DNA"/>
</dbReference>
<gene>
    <name evidence="2" type="ordered locus">Tpau_4189</name>
</gene>
<evidence type="ECO:0000313" key="3">
    <source>
        <dbReference type="Proteomes" id="UP000001213"/>
    </source>
</evidence>
<reference evidence="3" key="1">
    <citation type="submission" date="2010-03" db="EMBL/GenBank/DDBJ databases">
        <title>The complete chromosome of Tsukamurella paurometabola DSM 20162.</title>
        <authorList>
            <consortium name="US DOE Joint Genome Institute (JGI-PGF)"/>
            <person name="Lucas S."/>
            <person name="Copeland A."/>
            <person name="Lapidus A."/>
            <person name="Glavina del Rio T."/>
            <person name="Dalin E."/>
            <person name="Tice H."/>
            <person name="Bruce D."/>
            <person name="Goodwin L."/>
            <person name="Pitluck S."/>
            <person name="Kyrpides N."/>
            <person name="Mavromatis K."/>
            <person name="Ivanova N."/>
            <person name="Mikhailova N."/>
            <person name="Munk A.C."/>
            <person name="Brettin T."/>
            <person name="Detter J.C."/>
            <person name="Tapia R."/>
            <person name="Han C."/>
            <person name="Larimer F."/>
            <person name="Land M."/>
            <person name="Hauser L."/>
            <person name="Markowitz V."/>
            <person name="Cheng J.-F."/>
            <person name="Hugenholtz P."/>
            <person name="Woyke T."/>
            <person name="Wu D."/>
            <person name="Jando M."/>
            <person name="Brambilla E."/>
            <person name="Klenk H.-P."/>
            <person name="Eisen J.A."/>
        </authorList>
    </citation>
    <scope>NUCLEOTIDE SEQUENCE [LARGE SCALE GENOMIC DNA]</scope>
    <source>
        <strain evidence="3">ATCC 8368 / DSM 20162 / CCUG 35730 / CIP 100753 / JCM 10117 / KCTC 9821 / NBRC 16120 / NCIMB 702349 / NCTC 13040</strain>
    </source>
</reference>
<evidence type="ECO:0000256" key="1">
    <source>
        <dbReference type="SAM" id="MobiDB-lite"/>
    </source>
</evidence>
<name>D5UP49_TSUPD</name>
<dbReference type="Proteomes" id="UP000001213">
    <property type="component" value="Chromosome"/>
</dbReference>
<organism evidence="2 3">
    <name type="scientific">Tsukamurella paurometabola (strain ATCC 8368 / DSM 20162 / CCUG 35730 / CIP 100753 / JCM 10117 / KCTC 9821 / NBRC 16120 / NCIMB 702349 / NCTC 13040)</name>
    <name type="common">Corynebacterium paurometabolum</name>
    <dbReference type="NCBI Taxonomy" id="521096"/>
    <lineage>
        <taxon>Bacteria</taxon>
        <taxon>Bacillati</taxon>
        <taxon>Actinomycetota</taxon>
        <taxon>Actinomycetes</taxon>
        <taxon>Mycobacteriales</taxon>
        <taxon>Tsukamurellaceae</taxon>
        <taxon>Tsukamurella</taxon>
    </lineage>
</organism>
<dbReference type="HOGENOM" id="CLU_1554620_0_0_11"/>
<evidence type="ECO:0000313" key="2">
    <source>
        <dbReference type="EMBL" id="ADG80758.1"/>
    </source>
</evidence>
<keyword evidence="2" id="KW-0449">Lipoprotein</keyword>
<reference evidence="2 3" key="2">
    <citation type="journal article" date="2011" name="Stand. Genomic Sci.">
        <title>Complete genome sequence of Tsukamurella paurometabola type strain (no. 33).</title>
        <authorList>
            <person name="Munk A.C."/>
            <person name="Lapidus A."/>
            <person name="Lucas S."/>
            <person name="Nolan M."/>
            <person name="Tice H."/>
            <person name="Cheng J.F."/>
            <person name="Del Rio T.G."/>
            <person name="Goodwin L."/>
            <person name="Pitluck S."/>
            <person name="Liolios K."/>
            <person name="Huntemann M."/>
            <person name="Ivanova N."/>
            <person name="Mavromatis K."/>
            <person name="Mikhailova N."/>
            <person name="Pati A."/>
            <person name="Chen A."/>
            <person name="Palaniappan K."/>
            <person name="Tapia R."/>
            <person name="Han C."/>
            <person name="Land M."/>
            <person name="Hauser L."/>
            <person name="Chang Y.J."/>
            <person name="Jeffries C.D."/>
            <person name="Brettin T."/>
            <person name="Yasawong M."/>
            <person name="Brambilla E.M."/>
            <person name="Rohde M."/>
            <person name="Sikorski J."/>
            <person name="Goker M."/>
            <person name="Detter J.C."/>
            <person name="Woyke T."/>
            <person name="Bristow J."/>
            <person name="Eisen J.A."/>
            <person name="Markowitz V."/>
            <person name="Hugenholtz P."/>
            <person name="Kyrpides N.C."/>
            <person name="Klenk H.P."/>
        </authorList>
    </citation>
    <scope>NUCLEOTIDE SEQUENCE [LARGE SCALE GENOMIC DNA]</scope>
    <source>
        <strain evidence="3">ATCC 8368 / DSM 20162 / CCUG 35730 / CIP 100753 / JCM 10117 / KCTC 9821 / NBRC 16120 / NCIMB 702349 / NCTC 13040</strain>
    </source>
</reference>
<protein>
    <submittedName>
        <fullName evidence="2">Putative lipoprotein LpqJ</fullName>
    </submittedName>
</protein>
<feature type="compositionally biased region" description="Low complexity" evidence="1">
    <location>
        <begin position="35"/>
        <end position="44"/>
    </location>
</feature>